<evidence type="ECO:0000313" key="4">
    <source>
        <dbReference type="Proteomes" id="UP001215598"/>
    </source>
</evidence>
<dbReference type="InterPro" id="IPR045341">
    <property type="entry name" value="DUF6532"/>
</dbReference>
<organism evidence="3 4">
    <name type="scientific">Mycena metata</name>
    <dbReference type="NCBI Taxonomy" id="1033252"/>
    <lineage>
        <taxon>Eukaryota</taxon>
        <taxon>Fungi</taxon>
        <taxon>Dikarya</taxon>
        <taxon>Basidiomycota</taxon>
        <taxon>Agaricomycotina</taxon>
        <taxon>Agaricomycetes</taxon>
        <taxon>Agaricomycetidae</taxon>
        <taxon>Agaricales</taxon>
        <taxon>Marasmiineae</taxon>
        <taxon>Mycenaceae</taxon>
        <taxon>Mycena</taxon>
    </lineage>
</organism>
<feature type="compositionally biased region" description="Polar residues" evidence="1">
    <location>
        <begin position="62"/>
        <end position="75"/>
    </location>
</feature>
<evidence type="ECO:0000259" key="2">
    <source>
        <dbReference type="Pfam" id="PF20149"/>
    </source>
</evidence>
<feature type="compositionally biased region" description="Polar residues" evidence="1">
    <location>
        <begin position="223"/>
        <end position="232"/>
    </location>
</feature>
<dbReference type="Pfam" id="PF20149">
    <property type="entry name" value="DUF6532"/>
    <property type="match status" value="1"/>
</dbReference>
<feature type="compositionally biased region" description="Acidic residues" evidence="1">
    <location>
        <begin position="101"/>
        <end position="121"/>
    </location>
</feature>
<feature type="compositionally biased region" description="Acidic residues" evidence="1">
    <location>
        <begin position="591"/>
        <end position="611"/>
    </location>
</feature>
<feature type="compositionally biased region" description="Basic and acidic residues" evidence="1">
    <location>
        <begin position="122"/>
        <end position="133"/>
    </location>
</feature>
<feature type="domain" description="DUF6532" evidence="2">
    <location>
        <begin position="352"/>
        <end position="542"/>
    </location>
</feature>
<keyword evidence="4" id="KW-1185">Reference proteome</keyword>
<protein>
    <recommendedName>
        <fullName evidence="2">DUF6532 domain-containing protein</fullName>
    </recommendedName>
</protein>
<feature type="region of interest" description="Disordered" evidence="1">
    <location>
        <begin position="590"/>
        <end position="611"/>
    </location>
</feature>
<accession>A0AAD7J771</accession>
<dbReference type="EMBL" id="JARKIB010000041">
    <property type="protein sequence ID" value="KAJ7758638.1"/>
    <property type="molecule type" value="Genomic_DNA"/>
</dbReference>
<feature type="compositionally biased region" description="Polar residues" evidence="1">
    <location>
        <begin position="323"/>
        <end position="332"/>
    </location>
</feature>
<feature type="compositionally biased region" description="Low complexity" evidence="1">
    <location>
        <begin position="181"/>
        <end position="193"/>
    </location>
</feature>
<sequence length="611" mass="68276">MANQSTLRSTASTSGSSRAYTTTSTSGSSRAHTGAAAGNANSQARQAPLQDDLEDRDRARTTAGNARTKTRQPQAQDYYEDSGDDQSDDDQDYDAPAAQDFQDENMDDEEEEIDDEEDEDQEPARGRTRRPSEKQAQNFEEQQAAKVRKQQKALKADKAAKKKAGIVEQDTRGPIQDDVFTSRTVTTTRPTATKNLAQRDSRVPPAPKFPSADWHIAKAPSDRNATASTSHYQDNRRAHHAPAPQQTFRGMSVSPVRENVREPLRNINGGIVPGRVNLHLPPAHSHSPKSHRQPTTPRSRSRSPAAGEKHHRSSSMDSDDMRPTQTVKTRTSGGRPRAKDLDEVSKEYIGFAIRRYRGYISTTGIYPEPTTDRELIDRAWGDACVEFGEQLSLTPTIYKLIAYRGPQMRGEMKTKTRPLTETMYGFRSGNDKKTIAFNRKLAEDLKENALFTMKDVKAKKGLFKHPILQKACNAIWFANRRDEGPTSPDLFNPFTREGLAGLLTVTENTIDEYLTGIRTDVPFTANDYRSVYQTHLRALKEFEEHTAKYKLLNTILVRMHNVARFHSGAQPITEASTAVLPKDLLDAALQEWEDDSSTETDGEHGDDDASI</sequence>
<reference evidence="3" key="1">
    <citation type="submission" date="2023-03" db="EMBL/GenBank/DDBJ databases">
        <title>Massive genome expansion in bonnet fungi (Mycena s.s.) driven by repeated elements and novel gene families across ecological guilds.</title>
        <authorList>
            <consortium name="Lawrence Berkeley National Laboratory"/>
            <person name="Harder C.B."/>
            <person name="Miyauchi S."/>
            <person name="Viragh M."/>
            <person name="Kuo A."/>
            <person name="Thoen E."/>
            <person name="Andreopoulos B."/>
            <person name="Lu D."/>
            <person name="Skrede I."/>
            <person name="Drula E."/>
            <person name="Henrissat B."/>
            <person name="Morin E."/>
            <person name="Kohler A."/>
            <person name="Barry K."/>
            <person name="LaButti K."/>
            <person name="Morin E."/>
            <person name="Salamov A."/>
            <person name="Lipzen A."/>
            <person name="Mereny Z."/>
            <person name="Hegedus B."/>
            <person name="Baldrian P."/>
            <person name="Stursova M."/>
            <person name="Weitz H."/>
            <person name="Taylor A."/>
            <person name="Grigoriev I.V."/>
            <person name="Nagy L.G."/>
            <person name="Martin F."/>
            <person name="Kauserud H."/>
        </authorList>
    </citation>
    <scope>NUCLEOTIDE SEQUENCE</scope>
    <source>
        <strain evidence="3">CBHHK182m</strain>
    </source>
</reference>
<gene>
    <name evidence="3" type="ORF">B0H16DRAFT_1820602</name>
</gene>
<name>A0AAD7J771_9AGAR</name>
<feature type="region of interest" description="Disordered" evidence="1">
    <location>
        <begin position="265"/>
        <end position="341"/>
    </location>
</feature>
<proteinExistence type="predicted"/>
<dbReference type="AlphaFoldDB" id="A0AAD7J771"/>
<comment type="caution">
    <text evidence="3">The sequence shown here is derived from an EMBL/GenBank/DDBJ whole genome shotgun (WGS) entry which is preliminary data.</text>
</comment>
<feature type="region of interest" description="Disordered" evidence="1">
    <location>
        <begin position="1"/>
        <end position="253"/>
    </location>
</feature>
<feature type="compositionally biased region" description="Low complexity" evidence="1">
    <location>
        <begin position="1"/>
        <end position="38"/>
    </location>
</feature>
<dbReference type="Proteomes" id="UP001215598">
    <property type="component" value="Unassembled WGS sequence"/>
</dbReference>
<evidence type="ECO:0000256" key="1">
    <source>
        <dbReference type="SAM" id="MobiDB-lite"/>
    </source>
</evidence>
<feature type="compositionally biased region" description="Low complexity" evidence="1">
    <location>
        <begin position="294"/>
        <end position="304"/>
    </location>
</feature>
<feature type="compositionally biased region" description="Acidic residues" evidence="1">
    <location>
        <begin position="78"/>
        <end position="93"/>
    </location>
</feature>
<evidence type="ECO:0000313" key="3">
    <source>
        <dbReference type="EMBL" id="KAJ7758638.1"/>
    </source>
</evidence>